<dbReference type="Gene3D" id="2.60.200.20">
    <property type="match status" value="1"/>
</dbReference>
<evidence type="ECO:0000256" key="2">
    <source>
        <dbReference type="SAM" id="MobiDB-lite"/>
    </source>
</evidence>
<accession>A0A1R4F6H4</accession>
<feature type="region of interest" description="Disordered" evidence="2">
    <location>
        <begin position="174"/>
        <end position="197"/>
    </location>
</feature>
<dbReference type="InterPro" id="IPR008984">
    <property type="entry name" value="SMAD_FHA_dom_sf"/>
</dbReference>
<name>A0A1R4F6H4_9MICO</name>
<organism evidence="4 5">
    <name type="scientific">Agrococcus casei LMG 22410</name>
    <dbReference type="NCBI Taxonomy" id="1255656"/>
    <lineage>
        <taxon>Bacteria</taxon>
        <taxon>Bacillati</taxon>
        <taxon>Actinomycetota</taxon>
        <taxon>Actinomycetes</taxon>
        <taxon>Micrococcales</taxon>
        <taxon>Microbacteriaceae</taxon>
        <taxon>Agrococcus</taxon>
    </lineage>
</organism>
<feature type="compositionally biased region" description="Polar residues" evidence="2">
    <location>
        <begin position="179"/>
        <end position="188"/>
    </location>
</feature>
<keyword evidence="5" id="KW-1185">Reference proteome</keyword>
<protein>
    <recommendedName>
        <fullName evidence="3">FHA domain-containing protein</fullName>
    </recommendedName>
</protein>
<dbReference type="PROSITE" id="PS50006">
    <property type="entry name" value="FHA_DOMAIN"/>
    <property type="match status" value="1"/>
</dbReference>
<evidence type="ECO:0000313" key="4">
    <source>
        <dbReference type="EMBL" id="SJM51443.1"/>
    </source>
</evidence>
<gene>
    <name evidence="4" type="ORF">CZ674_02765</name>
</gene>
<dbReference type="Proteomes" id="UP000195787">
    <property type="component" value="Unassembled WGS sequence"/>
</dbReference>
<dbReference type="InterPro" id="IPR000253">
    <property type="entry name" value="FHA_dom"/>
</dbReference>
<dbReference type="CDD" id="cd00060">
    <property type="entry name" value="FHA"/>
    <property type="match status" value="1"/>
</dbReference>
<evidence type="ECO:0000256" key="1">
    <source>
        <dbReference type="ARBA" id="ARBA00022553"/>
    </source>
</evidence>
<proteinExistence type="predicted"/>
<evidence type="ECO:0000313" key="5">
    <source>
        <dbReference type="Proteomes" id="UP000195787"/>
    </source>
</evidence>
<dbReference type="Pfam" id="PF00498">
    <property type="entry name" value="FHA"/>
    <property type="match status" value="1"/>
</dbReference>
<sequence length="197" mass="20923">METGQAQHFIAYDPDANWQFYVYPEGTISLMPTPVIAPKPRPNPIPEAYHAAPAEEETVIDHTIVVPRKAARPTLLVHVEGAGALRAEPPIVLGRRPKEIAGHTSVTLDSPGRECSRTHALVDVDDECRLIVTDQDAANGTEADGTPLAPHTPTVVPNGVRLQLGDAAVRIEAYPPNQSPGGSATATAVASHKEEAS</sequence>
<dbReference type="AlphaFoldDB" id="A0A1R4F6H4"/>
<reference evidence="4 5" key="1">
    <citation type="submission" date="2017-02" db="EMBL/GenBank/DDBJ databases">
        <authorList>
            <person name="Peterson S.W."/>
        </authorList>
    </citation>
    <scope>NUCLEOTIDE SEQUENCE [LARGE SCALE GENOMIC DNA]</scope>
    <source>
        <strain evidence="4 5">LMG 22410</strain>
    </source>
</reference>
<evidence type="ECO:0000259" key="3">
    <source>
        <dbReference type="PROSITE" id="PS50006"/>
    </source>
</evidence>
<dbReference type="EMBL" id="FUHU01000018">
    <property type="protein sequence ID" value="SJM51443.1"/>
    <property type="molecule type" value="Genomic_DNA"/>
</dbReference>
<feature type="domain" description="FHA" evidence="3">
    <location>
        <begin position="91"/>
        <end position="148"/>
    </location>
</feature>
<dbReference type="SUPFAM" id="SSF49879">
    <property type="entry name" value="SMAD/FHA domain"/>
    <property type="match status" value="1"/>
</dbReference>
<keyword evidence="1" id="KW-0597">Phosphoprotein</keyword>